<evidence type="ECO:0000313" key="2">
    <source>
        <dbReference type="EMBL" id="EFC37468.1"/>
    </source>
</evidence>
<dbReference type="InParanoid" id="D2W0F8"/>
<keyword evidence="1" id="KW-1133">Transmembrane helix</keyword>
<dbReference type="VEuPathDB" id="AmoebaDB:NAEGRDRAFT_74842"/>
<name>D2W0F8_NAEGR</name>
<dbReference type="AlphaFoldDB" id="D2W0F8"/>
<feature type="transmembrane region" description="Helical" evidence="1">
    <location>
        <begin position="254"/>
        <end position="287"/>
    </location>
</feature>
<evidence type="ECO:0000256" key="1">
    <source>
        <dbReference type="SAM" id="Phobius"/>
    </source>
</evidence>
<proteinExistence type="predicted"/>
<protein>
    <recommendedName>
        <fullName evidence="4">F-box domain-containing protein</fullName>
    </recommendedName>
</protein>
<keyword evidence="1" id="KW-0812">Transmembrane</keyword>
<accession>D2W0F8</accession>
<sequence>MTRKQVKGNFHKLNDDELTIILEFITPSSYSSFSHINRQCYSIFETEKPKFWNQKRIEYEEKVEIKRNREEQNTDRLVNSMRYATECNCFYTACLLFVVILGMLLLVGGLGLALGSASHVESSFNDCERIVSSVQVLNSTIGRVSYPECVECNTNWNSSCNNFNTLPCCQPNNSSTSIGCMFDSIPTRLKYFYYVKLRESKIQYPTVFSYECNVPECIKEKNQDGALKCKMTSYSSKSGVEIYQLYLYKPEIDYPLFIGLLPSGLVLLFLFLIDAVFIGLLFSLLCCNRDVSEWIVRNKLVKLKKTGNTYRVRPNYNCCFCISFLLLKSTDTYDLEVSQL</sequence>
<dbReference type="GeneID" id="8861071"/>
<dbReference type="KEGG" id="ngr:NAEGRDRAFT_74842"/>
<organism evidence="3">
    <name type="scientific">Naegleria gruberi</name>
    <name type="common">Amoeba</name>
    <dbReference type="NCBI Taxonomy" id="5762"/>
    <lineage>
        <taxon>Eukaryota</taxon>
        <taxon>Discoba</taxon>
        <taxon>Heterolobosea</taxon>
        <taxon>Tetramitia</taxon>
        <taxon>Eutetramitia</taxon>
        <taxon>Vahlkampfiidae</taxon>
        <taxon>Naegleria</taxon>
    </lineage>
</organism>
<dbReference type="Proteomes" id="UP000006671">
    <property type="component" value="Unassembled WGS sequence"/>
</dbReference>
<reference evidence="2 3" key="1">
    <citation type="journal article" date="2010" name="Cell">
        <title>The genome of Naegleria gruberi illuminates early eukaryotic versatility.</title>
        <authorList>
            <person name="Fritz-Laylin L.K."/>
            <person name="Prochnik S.E."/>
            <person name="Ginger M.L."/>
            <person name="Dacks J.B."/>
            <person name="Carpenter M.L."/>
            <person name="Field M.C."/>
            <person name="Kuo A."/>
            <person name="Paredez A."/>
            <person name="Chapman J."/>
            <person name="Pham J."/>
            <person name="Shu S."/>
            <person name="Neupane R."/>
            <person name="Cipriano M."/>
            <person name="Mancuso J."/>
            <person name="Tu H."/>
            <person name="Salamov A."/>
            <person name="Lindquist E."/>
            <person name="Shapiro H."/>
            <person name="Lucas S."/>
            <person name="Grigoriev I.V."/>
            <person name="Cande W.Z."/>
            <person name="Fulton C."/>
            <person name="Rokhsar D.S."/>
            <person name="Dawson S.C."/>
        </authorList>
    </citation>
    <scope>NUCLEOTIDE SEQUENCE [LARGE SCALE GENOMIC DNA]</scope>
    <source>
        <strain evidence="2 3">NEG-M</strain>
    </source>
</reference>
<feature type="transmembrane region" description="Helical" evidence="1">
    <location>
        <begin position="89"/>
        <end position="114"/>
    </location>
</feature>
<dbReference type="RefSeq" id="XP_002670212.1">
    <property type="nucleotide sequence ID" value="XM_002670166.1"/>
</dbReference>
<evidence type="ECO:0000313" key="3">
    <source>
        <dbReference type="Proteomes" id="UP000006671"/>
    </source>
</evidence>
<gene>
    <name evidence="2" type="ORF">NAEGRDRAFT_74842</name>
</gene>
<keyword evidence="3" id="KW-1185">Reference proteome</keyword>
<dbReference type="EMBL" id="GG738918">
    <property type="protein sequence ID" value="EFC37468.1"/>
    <property type="molecule type" value="Genomic_DNA"/>
</dbReference>
<evidence type="ECO:0008006" key="4">
    <source>
        <dbReference type="Google" id="ProtNLM"/>
    </source>
</evidence>
<keyword evidence="1" id="KW-0472">Membrane</keyword>